<comment type="caution">
    <text evidence="1">The sequence shown here is derived from an EMBL/GenBank/DDBJ whole genome shotgun (WGS) entry which is preliminary data.</text>
</comment>
<dbReference type="Proteomes" id="UP001529380">
    <property type="component" value="Unassembled WGS sequence"/>
</dbReference>
<dbReference type="GO" id="GO:0016874">
    <property type="term" value="F:ligase activity"/>
    <property type="evidence" value="ECO:0007669"/>
    <property type="project" value="UniProtKB-KW"/>
</dbReference>
<keyword evidence="1" id="KW-0436">Ligase</keyword>
<sequence length="113" mass="12986">MKYTLYRSRYELPFDEAEIEASIDREEEFDLVAVEYAANIDQAIPLLIKAIIDELSATPQYSQCKVAAYSPNQYARNLSEEYTYEMIGIVYPPVAAHNILILFTVKEEPETLI</sequence>
<accession>A0ABT7UT16</accession>
<evidence type="ECO:0000313" key="1">
    <source>
        <dbReference type="EMBL" id="MDM8202029.1"/>
    </source>
</evidence>
<organism evidence="1 2">
    <name type="scientific">Allofournierella massiliensis</name>
    <dbReference type="NCBI Taxonomy" id="1650663"/>
    <lineage>
        <taxon>Bacteria</taxon>
        <taxon>Bacillati</taxon>
        <taxon>Bacillota</taxon>
        <taxon>Clostridia</taxon>
        <taxon>Eubacteriales</taxon>
        <taxon>Oscillospiraceae</taxon>
        <taxon>Allofournierella</taxon>
    </lineage>
</organism>
<name>A0ABT7UT16_9FIRM</name>
<protein>
    <submittedName>
        <fullName evidence="1">Carboxylate--amine ligase</fullName>
    </submittedName>
</protein>
<dbReference type="EMBL" id="JAUDCL010000025">
    <property type="protein sequence ID" value="MDM8202029.1"/>
    <property type="molecule type" value="Genomic_DNA"/>
</dbReference>
<dbReference type="RefSeq" id="WP_289600427.1">
    <property type="nucleotide sequence ID" value="NZ_JAUDCL010000025.1"/>
</dbReference>
<evidence type="ECO:0000313" key="2">
    <source>
        <dbReference type="Proteomes" id="UP001529380"/>
    </source>
</evidence>
<reference evidence="1 2" key="1">
    <citation type="submission" date="2023-06" db="EMBL/GenBank/DDBJ databases">
        <title>Identification and characterization of horizontal gene transfer across gut microbiota members of farm animals based on homology search.</title>
        <authorList>
            <person name="Schwarzerova J."/>
            <person name="Nykrynova M."/>
            <person name="Jureckova K."/>
            <person name="Cejkova D."/>
            <person name="Rychlik I."/>
        </authorList>
    </citation>
    <scope>NUCLEOTIDE SEQUENCE [LARGE SCALE GENOMIC DNA]</scope>
    <source>
        <strain evidence="1 2">ET340</strain>
    </source>
</reference>
<proteinExistence type="predicted"/>
<keyword evidence="2" id="KW-1185">Reference proteome</keyword>
<gene>
    <name evidence="1" type="ORF">QUW08_12120</name>
</gene>